<dbReference type="Gene3D" id="3.40.50.300">
    <property type="entry name" value="P-loop containing nucleotide triphosphate hydrolases"/>
    <property type="match status" value="2"/>
</dbReference>
<evidence type="ECO:0000256" key="1">
    <source>
        <dbReference type="ARBA" id="ARBA00010378"/>
    </source>
</evidence>
<dbReference type="PANTHER" id="PTHR43392:SF2">
    <property type="entry name" value="AAA-TYPE ATPASE FAMILY PROTEIN _ ANKYRIN REPEAT FAMILY PROTEIN"/>
    <property type="match status" value="1"/>
</dbReference>
<feature type="domain" description="AAA+ ATPase" evidence="5">
    <location>
        <begin position="632"/>
        <end position="771"/>
    </location>
</feature>
<dbReference type="SUPFAM" id="SSF52540">
    <property type="entry name" value="P-loop containing nucleoside triphosphate hydrolases"/>
    <property type="match status" value="2"/>
</dbReference>
<reference evidence="7" key="1">
    <citation type="journal article" date="2021" name="Science">
        <title>Hunting the eagle killer: A cyanobacterial neurotoxin causes vacuolar myelinopathy.</title>
        <authorList>
            <person name="Breinlinger S."/>
            <person name="Phillips T.J."/>
            <person name="Haram B.N."/>
            <person name="Mares J."/>
            <person name="Martinez Yerena J.A."/>
            <person name="Hrouzek P."/>
            <person name="Sobotka R."/>
            <person name="Henderson W.M."/>
            <person name="Schmieder P."/>
            <person name="Williams S.M."/>
            <person name="Lauderdale J.D."/>
            <person name="Wilde H.D."/>
            <person name="Gerrin W."/>
            <person name="Kust A."/>
            <person name="Washington J.W."/>
            <person name="Wagner C."/>
            <person name="Geier B."/>
            <person name="Liebeke M."/>
            <person name="Enke H."/>
            <person name="Niedermeyer T.H.J."/>
            <person name="Wilde S.B."/>
        </authorList>
    </citation>
    <scope>NUCLEOTIDE SEQUENCE [LARGE SCALE GENOMIC DNA]</scope>
    <source>
        <strain evidence="7">Thurmond2011</strain>
    </source>
</reference>
<dbReference type="CDD" id="cd00009">
    <property type="entry name" value="AAA"/>
    <property type="match status" value="2"/>
</dbReference>
<keyword evidence="2" id="KW-0547">Nucleotide-binding</keyword>
<keyword evidence="3" id="KW-0067">ATP-binding</keyword>
<dbReference type="InterPro" id="IPR027417">
    <property type="entry name" value="P-loop_NTPase"/>
</dbReference>
<dbReference type="GO" id="GO:0005524">
    <property type="term" value="F:ATP binding"/>
    <property type="evidence" value="ECO:0007669"/>
    <property type="project" value="UniProtKB-KW"/>
</dbReference>
<feature type="compositionally biased region" description="Low complexity" evidence="4">
    <location>
        <begin position="79"/>
        <end position="91"/>
    </location>
</feature>
<dbReference type="Pfam" id="PF17866">
    <property type="entry name" value="AAA_lid_6"/>
    <property type="match status" value="2"/>
</dbReference>
<evidence type="ECO:0000313" key="6">
    <source>
        <dbReference type="EMBL" id="MDR9893020.1"/>
    </source>
</evidence>
<dbReference type="SMART" id="SM00382">
    <property type="entry name" value="AAA"/>
    <property type="match status" value="2"/>
</dbReference>
<evidence type="ECO:0000256" key="3">
    <source>
        <dbReference type="ARBA" id="ARBA00022840"/>
    </source>
</evidence>
<proteinExistence type="inferred from homology"/>
<accession>A0AAP5I1K6</accession>
<dbReference type="EMBL" id="JAALHA020000001">
    <property type="protein sequence ID" value="MDR9893020.1"/>
    <property type="molecule type" value="Genomic_DNA"/>
</dbReference>
<protein>
    <submittedName>
        <fullName evidence="6">AAA family ATPase</fullName>
    </submittedName>
</protein>
<evidence type="ECO:0000256" key="4">
    <source>
        <dbReference type="SAM" id="MobiDB-lite"/>
    </source>
</evidence>
<dbReference type="InterPro" id="IPR041627">
    <property type="entry name" value="AAA_lid_6"/>
</dbReference>
<dbReference type="RefSeq" id="WP_208340257.1">
    <property type="nucleotide sequence ID" value="NZ_CAWQFN010000640.1"/>
</dbReference>
<evidence type="ECO:0000259" key="5">
    <source>
        <dbReference type="SMART" id="SM00382"/>
    </source>
</evidence>
<feature type="region of interest" description="Disordered" evidence="4">
    <location>
        <begin position="79"/>
        <end position="129"/>
    </location>
</feature>
<sequence>MAVERVTSGFNLQSGDRFLVIYGANTSDTFCTPDLLLQNIEQVLHRYLKQHGYQRILFYSGVHKLYFWDAESRDRCLLQPQSSSSTSPTTQREMQLTNGPFKKKKGLLGRNATSPPTVTTPPPVQNSTQPRVVLQDSTVITTLQTVMEDPTQKSAIVFSNAEDLRQFDNPRELFGRMLIWSRMPPTNRNLCILIFHHENRNELQQFCQQIGFTYLANLLLNRDQTDNYVFNIARLGSPNATEISALSHYFRLTAHKTIDWTTSEQLPIWLAAENQTLNFWYDRFQAAREISLAEARKQNWLSGNVSTQPAVERLEQMIGLRSVKETIKLKMRKLEVERERRQQGLTTEPPRLHMVFKGNPGTGKTTVARLIGEIYRDLGLLQRGHIVEVGRKDLVAAYVGQTAIQTDGVIDRALDGVLFIDEAYTLSQGEDNGFGQEAIDTLLKRMEDERHRLAVIVAGYPTNMENFLNSNPGLKRRFATEIIFEDYAPDELMTILRQRVSRVGCTIAPELETAIMNLFTQLYENRDQNFGNAGLVENLFNQMDERRSQRVVEQNLDRLNEPFQFADLPPQYQELSKQGSKDEDNLQLLLQELNSMIGLHSVKAAIQEIVNSELANQRLRAAGLLYTTNEVETRHMLFTGNPGTGKTTVARLVGKIFKALGLLKKGQFVEVERSKLVAGYVGQTAIKTKEAIESAFDGVLFVDEAYALSRGESANDFGREAIDTLVPIMENERDRLVVILAGYSREMADFMNTNSGIASRIAYQIEFPDYTGEEMLQIFLSLCQKARRICPDNVKEPLQQVFNIAYQQRERNFGNGRDVRNFYERMVKSQKSRMLRDNLQGEAMVTFTIEDIPS</sequence>
<dbReference type="Proteomes" id="UP000667802">
    <property type="component" value="Unassembled WGS sequence"/>
</dbReference>
<dbReference type="InterPro" id="IPR003959">
    <property type="entry name" value="ATPase_AAA_core"/>
</dbReference>
<comment type="caution">
    <text evidence="6">The sequence shown here is derived from an EMBL/GenBank/DDBJ whole genome shotgun (WGS) entry which is preliminary data.</text>
</comment>
<dbReference type="GO" id="GO:0016887">
    <property type="term" value="F:ATP hydrolysis activity"/>
    <property type="evidence" value="ECO:0007669"/>
    <property type="project" value="InterPro"/>
</dbReference>
<keyword evidence="7" id="KW-1185">Reference proteome</keyword>
<dbReference type="InterPro" id="IPR003593">
    <property type="entry name" value="AAA+_ATPase"/>
</dbReference>
<comment type="similarity">
    <text evidence="1">Belongs to the CbxX/CfxQ family.</text>
</comment>
<dbReference type="InterPro" id="IPR050773">
    <property type="entry name" value="CbxX/CfxQ_RuBisCO_ESX"/>
</dbReference>
<name>A0AAP5I1K6_9CYAN</name>
<evidence type="ECO:0000313" key="7">
    <source>
        <dbReference type="Proteomes" id="UP000667802"/>
    </source>
</evidence>
<dbReference type="InterPro" id="IPR000641">
    <property type="entry name" value="CbxX/CfxQ"/>
</dbReference>
<feature type="domain" description="AAA+ ATPase" evidence="5">
    <location>
        <begin position="350"/>
        <end position="488"/>
    </location>
</feature>
<dbReference type="Gene3D" id="1.10.8.60">
    <property type="match status" value="2"/>
</dbReference>
<gene>
    <name evidence="6" type="ORF">G7B40_000270</name>
</gene>
<dbReference type="PANTHER" id="PTHR43392">
    <property type="entry name" value="AAA-TYPE ATPASE FAMILY PROTEIN / ANKYRIN REPEAT FAMILY PROTEIN"/>
    <property type="match status" value="1"/>
</dbReference>
<dbReference type="FunFam" id="3.40.50.300:FF:000216">
    <property type="entry name" value="Type VII secretion ATPase EccA"/>
    <property type="match status" value="2"/>
</dbReference>
<dbReference type="Pfam" id="PF00004">
    <property type="entry name" value="AAA"/>
    <property type="match status" value="2"/>
</dbReference>
<dbReference type="AlphaFoldDB" id="A0AAP5I1K6"/>
<dbReference type="PRINTS" id="PR00819">
    <property type="entry name" value="CBXCFQXSUPER"/>
</dbReference>
<organism evidence="6 7">
    <name type="scientific">Aetokthonos hydrillicola Thurmond2011</name>
    <dbReference type="NCBI Taxonomy" id="2712845"/>
    <lineage>
        <taxon>Bacteria</taxon>
        <taxon>Bacillati</taxon>
        <taxon>Cyanobacteriota</taxon>
        <taxon>Cyanophyceae</taxon>
        <taxon>Nostocales</taxon>
        <taxon>Hapalosiphonaceae</taxon>
        <taxon>Aetokthonos</taxon>
    </lineage>
</organism>
<evidence type="ECO:0000256" key="2">
    <source>
        <dbReference type="ARBA" id="ARBA00022741"/>
    </source>
</evidence>